<dbReference type="Proteomes" id="UP001470230">
    <property type="component" value="Unassembled WGS sequence"/>
</dbReference>
<dbReference type="InterPro" id="IPR051681">
    <property type="entry name" value="Ser/Thr_Kinases-Pseudokinases"/>
</dbReference>
<dbReference type="PANTHER" id="PTHR44329:SF298">
    <property type="entry name" value="MIXED LINEAGE KINASE DOMAIN-LIKE PROTEIN"/>
    <property type="match status" value="1"/>
</dbReference>
<dbReference type="SMART" id="SM00220">
    <property type="entry name" value="S_TKc"/>
    <property type="match status" value="1"/>
</dbReference>
<feature type="compositionally biased region" description="Polar residues" evidence="3">
    <location>
        <begin position="481"/>
        <end position="507"/>
    </location>
</feature>
<dbReference type="PANTHER" id="PTHR44329">
    <property type="entry name" value="SERINE/THREONINE-PROTEIN KINASE TNNI3K-RELATED"/>
    <property type="match status" value="1"/>
</dbReference>
<keyword evidence="1" id="KW-0547">Nucleotide-binding</keyword>
<organism evidence="5 6">
    <name type="scientific">Tritrichomonas musculus</name>
    <dbReference type="NCBI Taxonomy" id="1915356"/>
    <lineage>
        <taxon>Eukaryota</taxon>
        <taxon>Metamonada</taxon>
        <taxon>Parabasalia</taxon>
        <taxon>Tritrichomonadida</taxon>
        <taxon>Tritrichomonadidae</taxon>
        <taxon>Tritrichomonas</taxon>
    </lineage>
</organism>
<evidence type="ECO:0000313" key="6">
    <source>
        <dbReference type="Proteomes" id="UP001470230"/>
    </source>
</evidence>
<proteinExistence type="predicted"/>
<evidence type="ECO:0000259" key="4">
    <source>
        <dbReference type="PROSITE" id="PS50011"/>
    </source>
</evidence>
<feature type="domain" description="Protein kinase" evidence="4">
    <location>
        <begin position="1"/>
        <end position="250"/>
    </location>
</feature>
<dbReference type="InterPro" id="IPR000719">
    <property type="entry name" value="Prot_kinase_dom"/>
</dbReference>
<dbReference type="EMBL" id="JAPFFF010000017">
    <property type="protein sequence ID" value="KAK8863649.1"/>
    <property type="molecule type" value="Genomic_DNA"/>
</dbReference>
<sequence length="1105" mass="127403">MIRPIGKGGYAEVYLAKNKKTGKNVAYKQLFTALQPKQLTHFAREVSTMASVNHPFLLKFYGFSPNYPLALVSEYIPNGSLFSYIHSENRSKKLTGSHRSIISMGIAHAMIELHKLGIIHRDLKSLNVLLDKKFLPRLGDFGIARYLSDDEPMTMRLGTPHWMAPETLKGNTNYGPEVDVYSFGMLLYELLTNSIPWEGKDPLSVANAVVHKVRPELPDDAPEALHDLIERCWSQKPSERPTFTEIYEMFKNREVEFKGTEDDAIEWLEEIIDEFERKKNRKNKKNKNKRESDSDDYSDSDTDYDSDEKTKKKLKKLDEEEEEQSKKTKKTKSARNTISDDDDFNTTEIMKLIKKDSDEKMKKKNTKNENDSPKQKKREKSDSDSENERIRKRKGKKEDNEETDYENDRIPMRRSKTENTSNITKRSSFDTDDIYDKNKNKNINRNHSESIQKSKRKQNTSDNIYQGNKYDKNEFDDTDSDSNNNYKQNKTIPNRNRKNIPQPTSKQTENEIDTNQRRSKRPRYSDISRSLRGTSPQNTNLSSLDYLKKNSPSAQSEINLIYNEENENNSQSINQQFRPIISSNTPIAKKASILRHMAHRIMNDNLYAESLINNDFHHRLPLDSYNSNNDAKSIQSKQLIDACFDVVLALFTTVPEMLQTNFEETMKTLIKISPIKSITILANFSSHISQLDNPWPLLDLMLNESSYFLQNKCGNMLVMTLYYLCMNNKKFKESRLADCVVAFLDGIRSTNLKTIKSSYNALCVFYDGDDEVDFESISKHIKDEEIRDNALNFLLRLEKIPVIDDLIQSLLEEAKTNDKACLCLIKIAQSIDGAMAIIETDTKWISEPIPTIEKTMQLFLSIIKHSEIARYIMSSGKSNESGLFNNSSPLNFSSGSLSIGKNHNVSYSGRFEGTNSSELKMSMKLNSDVYHYIMQLYLLVCSSHDSDLLRAATASIEAFSATYHYNYNYSSNFNYRGINNAITLEFLSQMQKSKALLKMLKLSLQLNNDTSIKAGLIIIDILSDVDYAKEYVIFADKIAELINENSDKSVFAIHLAAKLSKFDLCAKEFNDLDLRDYFVELLKDKEYREEAERFIKNIDKYTQYY</sequence>
<feature type="region of interest" description="Disordered" evidence="3">
    <location>
        <begin position="280"/>
        <end position="547"/>
    </location>
</feature>
<dbReference type="Gene3D" id="1.10.510.10">
    <property type="entry name" value="Transferase(Phosphotransferase) domain 1"/>
    <property type="match status" value="1"/>
</dbReference>
<evidence type="ECO:0000256" key="1">
    <source>
        <dbReference type="ARBA" id="ARBA00022741"/>
    </source>
</evidence>
<name>A0ABR2IK79_9EUKA</name>
<accession>A0ABR2IK79</accession>
<feature type="compositionally biased region" description="Basic and acidic residues" evidence="3">
    <location>
        <begin position="351"/>
        <end position="389"/>
    </location>
</feature>
<keyword evidence="2" id="KW-0067">ATP-binding</keyword>
<dbReference type="InterPro" id="IPR001245">
    <property type="entry name" value="Ser-Thr/Tyr_kinase_cat_dom"/>
</dbReference>
<dbReference type="SUPFAM" id="SSF56112">
    <property type="entry name" value="Protein kinase-like (PK-like)"/>
    <property type="match status" value="1"/>
</dbReference>
<reference evidence="5 6" key="1">
    <citation type="submission" date="2024-04" db="EMBL/GenBank/DDBJ databases">
        <title>Tritrichomonas musculus Genome.</title>
        <authorList>
            <person name="Alves-Ferreira E."/>
            <person name="Grigg M."/>
            <person name="Lorenzi H."/>
            <person name="Galac M."/>
        </authorList>
    </citation>
    <scope>NUCLEOTIDE SEQUENCE [LARGE SCALE GENOMIC DNA]</scope>
    <source>
        <strain evidence="5 6">EAF2021</strain>
    </source>
</reference>
<dbReference type="InterPro" id="IPR008271">
    <property type="entry name" value="Ser/Thr_kinase_AS"/>
</dbReference>
<evidence type="ECO:0000256" key="3">
    <source>
        <dbReference type="SAM" id="MobiDB-lite"/>
    </source>
</evidence>
<dbReference type="PROSITE" id="PS00108">
    <property type="entry name" value="PROTEIN_KINASE_ST"/>
    <property type="match status" value="1"/>
</dbReference>
<dbReference type="InterPro" id="IPR016024">
    <property type="entry name" value="ARM-type_fold"/>
</dbReference>
<dbReference type="PROSITE" id="PS50011">
    <property type="entry name" value="PROTEIN_KINASE_DOM"/>
    <property type="match status" value="1"/>
</dbReference>
<evidence type="ECO:0000313" key="5">
    <source>
        <dbReference type="EMBL" id="KAK8863649.1"/>
    </source>
</evidence>
<comment type="caution">
    <text evidence="5">The sequence shown here is derived from an EMBL/GenBank/DDBJ whole genome shotgun (WGS) entry which is preliminary data.</text>
</comment>
<gene>
    <name evidence="5" type="ORF">M9Y10_011337</name>
</gene>
<dbReference type="PRINTS" id="PR00109">
    <property type="entry name" value="TYRKINASE"/>
</dbReference>
<protein>
    <recommendedName>
        <fullName evidence="4">Protein kinase domain-containing protein</fullName>
    </recommendedName>
</protein>
<dbReference type="Pfam" id="PF00069">
    <property type="entry name" value="Pkinase"/>
    <property type="match status" value="1"/>
</dbReference>
<dbReference type="SUPFAM" id="SSF48371">
    <property type="entry name" value="ARM repeat"/>
    <property type="match status" value="1"/>
</dbReference>
<keyword evidence="6" id="KW-1185">Reference proteome</keyword>
<evidence type="ECO:0000256" key="2">
    <source>
        <dbReference type="ARBA" id="ARBA00022840"/>
    </source>
</evidence>
<feature type="compositionally biased region" description="Polar residues" evidence="3">
    <location>
        <begin position="527"/>
        <end position="543"/>
    </location>
</feature>
<dbReference type="CDD" id="cd13999">
    <property type="entry name" value="STKc_MAP3K-like"/>
    <property type="match status" value="1"/>
</dbReference>
<dbReference type="InterPro" id="IPR011009">
    <property type="entry name" value="Kinase-like_dom_sf"/>
</dbReference>
<feature type="compositionally biased region" description="Basic and acidic residues" evidence="3">
    <location>
        <begin position="406"/>
        <end position="417"/>
    </location>
</feature>
<feature type="compositionally biased region" description="Acidic residues" evidence="3">
    <location>
        <begin position="293"/>
        <end position="306"/>
    </location>
</feature>